<dbReference type="SUPFAM" id="SSF56322">
    <property type="entry name" value="ADC synthase"/>
    <property type="match status" value="1"/>
</dbReference>
<evidence type="ECO:0000313" key="2">
    <source>
        <dbReference type="EMBL" id="MFH6770228.1"/>
    </source>
</evidence>
<dbReference type="Gene3D" id="3.60.120.10">
    <property type="entry name" value="Anthranilate synthase"/>
    <property type="match status" value="1"/>
</dbReference>
<accession>A0ABW7MV18</accession>
<comment type="caution">
    <text evidence="2">The sequence shown here is derived from an EMBL/GenBank/DDBJ whole genome shotgun (WGS) entry which is preliminary data.</text>
</comment>
<protein>
    <submittedName>
        <fullName evidence="2">Chorismate-binding protein</fullName>
    </submittedName>
</protein>
<organism evidence="2 3">
    <name type="scientific">Gaetbulibacter aquiaggeris</name>
    <dbReference type="NCBI Taxonomy" id="1735373"/>
    <lineage>
        <taxon>Bacteria</taxon>
        <taxon>Pseudomonadati</taxon>
        <taxon>Bacteroidota</taxon>
        <taxon>Flavobacteriia</taxon>
        <taxon>Flavobacteriales</taxon>
        <taxon>Flavobacteriaceae</taxon>
        <taxon>Gaetbulibacter</taxon>
    </lineage>
</organism>
<name>A0ABW7MV18_9FLAO</name>
<proteinExistence type="predicted"/>
<dbReference type="InterPro" id="IPR005801">
    <property type="entry name" value="ADC_synthase"/>
</dbReference>
<dbReference type="PANTHER" id="PTHR42839">
    <property type="entry name" value="ISOCHORISMATE SYNTHASE ENTC"/>
    <property type="match status" value="1"/>
</dbReference>
<dbReference type="Proteomes" id="UP001610104">
    <property type="component" value="Unassembled WGS sequence"/>
</dbReference>
<keyword evidence="3" id="KW-1185">Reference proteome</keyword>
<dbReference type="InterPro" id="IPR015890">
    <property type="entry name" value="Chorismate_C"/>
</dbReference>
<dbReference type="PANTHER" id="PTHR42839:SF2">
    <property type="entry name" value="ISOCHORISMATE SYNTHASE ENTC"/>
    <property type="match status" value="1"/>
</dbReference>
<dbReference type="RefSeq" id="WP_395439447.1">
    <property type="nucleotide sequence ID" value="NZ_JBAWKC010000007.1"/>
</dbReference>
<gene>
    <name evidence="2" type="ORF">V8G56_15870</name>
</gene>
<evidence type="ECO:0000259" key="1">
    <source>
        <dbReference type="Pfam" id="PF00425"/>
    </source>
</evidence>
<reference evidence="2 3" key="1">
    <citation type="submission" date="2024-02" db="EMBL/GenBank/DDBJ databases">
        <title>A Gaetbulibacter species isolated from tidal flats and genomic insights of their niches.</title>
        <authorList>
            <person name="Ye Y."/>
        </authorList>
    </citation>
    <scope>NUCLEOTIDE SEQUENCE [LARGE SCALE GENOMIC DNA]</scope>
    <source>
        <strain evidence="2 3">KEM-8</strain>
    </source>
</reference>
<dbReference type="EMBL" id="JBAWKC010000007">
    <property type="protein sequence ID" value="MFH6770228.1"/>
    <property type="molecule type" value="Genomic_DNA"/>
</dbReference>
<sequence length="373" mass="42951">MIASELFFTKIQQQYNDQLPFVAYRKPLTSDLKGVFQTNDTVYEVENYKETGFVFAPFDDSESSILIPLEHADSLDCLYSMEEAFHPNQNEIIFSELEKEIHIELIAKGIQYIDKNIFKKVVLSRKETVTVSGSNFIQFFKNLLNRYASAFVYCWYHPKFGLWLGATPETLMKIEGHQFSMMSLAGTQDYKGTLNVDWEDKEKQEQQIVTDFITSNLKPLVKNIKISDIETVKAGNVVHLKTMIKASLNMDSFNLKHILSVVHPTPAVCGMPKQTAKRFIIENENYNREFYTGYLGELNFEQKSGPSSKLRNIENQAYTYSKRSSQLYVNLRCMQIKNNEAYIYIGGGITKTSNPEKEWEETVSKSKVIKSIL</sequence>
<evidence type="ECO:0000313" key="3">
    <source>
        <dbReference type="Proteomes" id="UP001610104"/>
    </source>
</evidence>
<feature type="domain" description="Chorismate-utilising enzyme C-terminal" evidence="1">
    <location>
        <begin position="99"/>
        <end position="304"/>
    </location>
</feature>
<feature type="domain" description="Chorismate-utilising enzyme C-terminal" evidence="1">
    <location>
        <begin position="321"/>
        <end position="365"/>
    </location>
</feature>
<dbReference type="Pfam" id="PF00425">
    <property type="entry name" value="Chorismate_bind"/>
    <property type="match status" value="2"/>
</dbReference>